<gene>
    <name evidence="1" type="ORF">LCGC14_1572720</name>
</gene>
<protein>
    <submittedName>
        <fullName evidence="1">Uncharacterized protein</fullName>
    </submittedName>
</protein>
<sequence length="53" mass="5797">MKGAHDGASLPKLPLTGVHGRMARGYSSMEERKTDQEKNEVLGIWDLGGFPVQ</sequence>
<organism evidence="1">
    <name type="scientific">marine sediment metagenome</name>
    <dbReference type="NCBI Taxonomy" id="412755"/>
    <lineage>
        <taxon>unclassified sequences</taxon>
        <taxon>metagenomes</taxon>
        <taxon>ecological metagenomes</taxon>
    </lineage>
</organism>
<name>A0A0F9IJ64_9ZZZZ</name>
<dbReference type="EMBL" id="LAZR01012284">
    <property type="protein sequence ID" value="KKM27646.1"/>
    <property type="molecule type" value="Genomic_DNA"/>
</dbReference>
<comment type="caution">
    <text evidence="1">The sequence shown here is derived from an EMBL/GenBank/DDBJ whole genome shotgun (WGS) entry which is preliminary data.</text>
</comment>
<dbReference type="AlphaFoldDB" id="A0A0F9IJ64"/>
<accession>A0A0F9IJ64</accession>
<proteinExistence type="predicted"/>
<reference evidence="1" key="1">
    <citation type="journal article" date="2015" name="Nature">
        <title>Complex archaea that bridge the gap between prokaryotes and eukaryotes.</title>
        <authorList>
            <person name="Spang A."/>
            <person name="Saw J.H."/>
            <person name="Jorgensen S.L."/>
            <person name="Zaremba-Niedzwiedzka K."/>
            <person name="Martijn J."/>
            <person name="Lind A.E."/>
            <person name="van Eijk R."/>
            <person name="Schleper C."/>
            <person name="Guy L."/>
            <person name="Ettema T.J."/>
        </authorList>
    </citation>
    <scope>NUCLEOTIDE SEQUENCE</scope>
</reference>
<evidence type="ECO:0000313" key="1">
    <source>
        <dbReference type="EMBL" id="KKM27646.1"/>
    </source>
</evidence>